<evidence type="ECO:0000256" key="1">
    <source>
        <dbReference type="ARBA" id="ARBA00009431"/>
    </source>
</evidence>
<keyword evidence="4" id="KW-1185">Reference proteome</keyword>
<keyword evidence="2" id="KW-0472">Membrane</keyword>
<reference evidence="3 4" key="1">
    <citation type="submission" date="2024-03" db="EMBL/GenBank/DDBJ databases">
        <authorList>
            <person name="Gkanogiannis A."/>
            <person name="Becerra Lopez-Lavalle L."/>
        </authorList>
    </citation>
    <scope>NUCLEOTIDE SEQUENCE [LARGE SCALE GENOMIC DNA]</scope>
</reference>
<proteinExistence type="inferred from homology"/>
<evidence type="ECO:0000313" key="3">
    <source>
        <dbReference type="EMBL" id="CAK9317069.1"/>
    </source>
</evidence>
<dbReference type="InterPro" id="IPR001563">
    <property type="entry name" value="Peptidase_S10"/>
</dbReference>
<comment type="similarity">
    <text evidence="1">Belongs to the peptidase S10 family.</text>
</comment>
<name>A0ABP0Y9H0_9ROSI</name>
<gene>
    <name evidence="3" type="ORF">CITCOLO1_LOCUS8961</name>
</gene>
<evidence type="ECO:0000256" key="2">
    <source>
        <dbReference type="SAM" id="Phobius"/>
    </source>
</evidence>
<dbReference type="PANTHER" id="PTHR11802:SF29">
    <property type="entry name" value="SERINE CARBOXYPEPTIDASE-LIKE 19"/>
    <property type="match status" value="1"/>
</dbReference>
<dbReference type="Proteomes" id="UP001642487">
    <property type="component" value="Chromosome 3"/>
</dbReference>
<feature type="transmembrane region" description="Helical" evidence="2">
    <location>
        <begin position="69"/>
        <end position="88"/>
    </location>
</feature>
<evidence type="ECO:0008006" key="5">
    <source>
        <dbReference type="Google" id="ProtNLM"/>
    </source>
</evidence>
<dbReference type="Gene3D" id="3.40.50.1820">
    <property type="entry name" value="alpha/beta hydrolase"/>
    <property type="match status" value="1"/>
</dbReference>
<dbReference type="InterPro" id="IPR029058">
    <property type="entry name" value="AB_hydrolase_fold"/>
</dbReference>
<dbReference type="Pfam" id="PF00450">
    <property type="entry name" value="Peptidase_S10"/>
    <property type="match status" value="1"/>
</dbReference>
<accession>A0ABP0Y9H0</accession>
<dbReference type="PANTHER" id="PTHR11802">
    <property type="entry name" value="SERINE PROTEASE FAMILY S10 SERINE CARBOXYPEPTIDASE"/>
    <property type="match status" value="1"/>
</dbReference>
<dbReference type="EMBL" id="OZ021737">
    <property type="protein sequence ID" value="CAK9317069.1"/>
    <property type="molecule type" value="Genomic_DNA"/>
</dbReference>
<keyword evidence="2" id="KW-1133">Transmembrane helix</keyword>
<sequence>MTHLKLDKIALIGSYFFRGEKELRHVFIACVFLFCLISHSHLVQSREVRPATIEIEQPPVPMALPTITFQLYVFAFLIFQLICTAAAVEDSNSTVKFLPGFSGPLPFELETGYVGVGDWDELRIFYYFIKSDENPKTDPLILWLTGGPGCSALTAVAFEIVNCLNSFYFHFNSFRVHLFSYIGTGAWGNLAHSRSSPCYL</sequence>
<evidence type="ECO:0000313" key="4">
    <source>
        <dbReference type="Proteomes" id="UP001642487"/>
    </source>
</evidence>
<protein>
    <recommendedName>
        <fullName evidence="5">Serine carboxypeptidase</fullName>
    </recommendedName>
</protein>
<organism evidence="3 4">
    <name type="scientific">Citrullus colocynthis</name>
    <name type="common">colocynth</name>
    <dbReference type="NCBI Taxonomy" id="252529"/>
    <lineage>
        <taxon>Eukaryota</taxon>
        <taxon>Viridiplantae</taxon>
        <taxon>Streptophyta</taxon>
        <taxon>Embryophyta</taxon>
        <taxon>Tracheophyta</taxon>
        <taxon>Spermatophyta</taxon>
        <taxon>Magnoliopsida</taxon>
        <taxon>eudicotyledons</taxon>
        <taxon>Gunneridae</taxon>
        <taxon>Pentapetalae</taxon>
        <taxon>rosids</taxon>
        <taxon>fabids</taxon>
        <taxon>Cucurbitales</taxon>
        <taxon>Cucurbitaceae</taxon>
        <taxon>Benincaseae</taxon>
        <taxon>Citrullus</taxon>
    </lineage>
</organism>
<keyword evidence="2" id="KW-0812">Transmembrane</keyword>
<dbReference type="SUPFAM" id="SSF53474">
    <property type="entry name" value="alpha/beta-Hydrolases"/>
    <property type="match status" value="1"/>
</dbReference>